<dbReference type="Pfam" id="PF00042">
    <property type="entry name" value="Globin"/>
    <property type="match status" value="1"/>
</dbReference>
<evidence type="ECO:0000256" key="5">
    <source>
        <dbReference type="ARBA" id="ARBA00023004"/>
    </source>
</evidence>
<protein>
    <submittedName>
        <fullName evidence="9">Globin</fullName>
    </submittedName>
</protein>
<dbReference type="GO" id="GO:0005344">
    <property type="term" value="F:oxygen carrier activity"/>
    <property type="evidence" value="ECO:0007669"/>
    <property type="project" value="UniProtKB-KW"/>
</dbReference>
<dbReference type="OrthoDB" id="10031935at2759"/>
<evidence type="ECO:0000256" key="2">
    <source>
        <dbReference type="ARBA" id="ARBA00022617"/>
    </source>
</evidence>
<name>A0A9Q1H613_HOLLE</name>
<dbReference type="EMBL" id="JAIZAY010000008">
    <property type="protein sequence ID" value="KAJ8036837.1"/>
    <property type="molecule type" value="Genomic_DNA"/>
</dbReference>
<dbReference type="AlphaFoldDB" id="A0A9Q1H613"/>
<evidence type="ECO:0000256" key="7">
    <source>
        <dbReference type="SAM" id="MobiDB-lite"/>
    </source>
</evidence>
<comment type="caution">
    <text evidence="9">The sequence shown here is derived from an EMBL/GenBank/DDBJ whole genome shotgun (WGS) entry which is preliminary data.</text>
</comment>
<dbReference type="GO" id="GO:0019825">
    <property type="term" value="F:oxygen binding"/>
    <property type="evidence" value="ECO:0007669"/>
    <property type="project" value="InterPro"/>
</dbReference>
<feature type="compositionally biased region" description="Basic and acidic residues" evidence="7">
    <location>
        <begin position="182"/>
        <end position="210"/>
    </location>
</feature>
<dbReference type="InterPro" id="IPR009050">
    <property type="entry name" value="Globin-like_sf"/>
</dbReference>
<dbReference type="PROSITE" id="PS01033">
    <property type="entry name" value="GLOBIN"/>
    <property type="match status" value="1"/>
</dbReference>
<evidence type="ECO:0000256" key="3">
    <source>
        <dbReference type="ARBA" id="ARBA00022621"/>
    </source>
</evidence>
<evidence type="ECO:0000256" key="6">
    <source>
        <dbReference type="RuleBase" id="RU000356"/>
    </source>
</evidence>
<feature type="region of interest" description="Disordered" evidence="7">
    <location>
        <begin position="173"/>
        <end position="210"/>
    </location>
</feature>
<organism evidence="9 10">
    <name type="scientific">Holothuria leucospilota</name>
    <name type="common">Black long sea cucumber</name>
    <name type="synonym">Mertensiothuria leucospilota</name>
    <dbReference type="NCBI Taxonomy" id="206669"/>
    <lineage>
        <taxon>Eukaryota</taxon>
        <taxon>Metazoa</taxon>
        <taxon>Echinodermata</taxon>
        <taxon>Eleutherozoa</taxon>
        <taxon>Echinozoa</taxon>
        <taxon>Holothuroidea</taxon>
        <taxon>Aspidochirotacea</taxon>
        <taxon>Aspidochirotida</taxon>
        <taxon>Holothuriidae</taxon>
        <taxon>Holothuria</taxon>
    </lineage>
</organism>
<dbReference type="GO" id="GO:0020037">
    <property type="term" value="F:heme binding"/>
    <property type="evidence" value="ECO:0007669"/>
    <property type="project" value="InterPro"/>
</dbReference>
<evidence type="ECO:0000259" key="8">
    <source>
        <dbReference type="PROSITE" id="PS01033"/>
    </source>
</evidence>
<keyword evidence="3 6" id="KW-0561">Oxygen transport</keyword>
<comment type="similarity">
    <text evidence="6">Belongs to the globin family.</text>
</comment>
<dbReference type="GO" id="GO:0046872">
    <property type="term" value="F:metal ion binding"/>
    <property type="evidence" value="ECO:0007669"/>
    <property type="project" value="UniProtKB-KW"/>
</dbReference>
<gene>
    <name evidence="9" type="ORF">HOLleu_17481</name>
</gene>
<evidence type="ECO:0000313" key="10">
    <source>
        <dbReference type="Proteomes" id="UP001152320"/>
    </source>
</evidence>
<evidence type="ECO:0000313" key="9">
    <source>
        <dbReference type="EMBL" id="KAJ8036837.1"/>
    </source>
</evidence>
<dbReference type="CDD" id="cd01040">
    <property type="entry name" value="Mb-like"/>
    <property type="match status" value="1"/>
</dbReference>
<dbReference type="InterPro" id="IPR000971">
    <property type="entry name" value="Globin"/>
</dbReference>
<keyword evidence="2 6" id="KW-0349">Heme</keyword>
<dbReference type="PRINTS" id="PR00188">
    <property type="entry name" value="PLANTGLOBIN"/>
</dbReference>
<evidence type="ECO:0000256" key="1">
    <source>
        <dbReference type="ARBA" id="ARBA00022448"/>
    </source>
</evidence>
<proteinExistence type="inferred from homology"/>
<dbReference type="PANTHER" id="PTHR47217">
    <property type="entry name" value="GLOBIN-LIKE PROTEIN"/>
    <property type="match status" value="1"/>
</dbReference>
<dbReference type="PANTHER" id="PTHR47217:SF1">
    <property type="entry name" value="GLOBIN-LIKE PROTEIN"/>
    <property type="match status" value="1"/>
</dbReference>
<accession>A0A9Q1H613</accession>
<dbReference type="Gene3D" id="1.10.490.10">
    <property type="entry name" value="Globins"/>
    <property type="match status" value="1"/>
</dbReference>
<evidence type="ECO:0000256" key="4">
    <source>
        <dbReference type="ARBA" id="ARBA00022723"/>
    </source>
</evidence>
<dbReference type="InterPro" id="IPR044399">
    <property type="entry name" value="Mb-like_M"/>
</dbReference>
<keyword evidence="5" id="KW-0408">Iron</keyword>
<keyword evidence="10" id="KW-1185">Reference proteome</keyword>
<keyword evidence="4" id="KW-0479">Metal-binding</keyword>
<dbReference type="Proteomes" id="UP001152320">
    <property type="component" value="Chromosome 8"/>
</dbReference>
<dbReference type="InterPro" id="IPR012292">
    <property type="entry name" value="Globin/Proto"/>
</dbReference>
<feature type="domain" description="Globin" evidence="8">
    <location>
        <begin position="20"/>
        <end position="167"/>
    </location>
</feature>
<reference evidence="9" key="1">
    <citation type="submission" date="2021-10" db="EMBL/GenBank/DDBJ databases">
        <title>Tropical sea cucumber genome reveals ecological adaptation and Cuvierian tubules defense mechanism.</title>
        <authorList>
            <person name="Chen T."/>
        </authorList>
    </citation>
    <scope>NUCLEOTIDE SEQUENCE</scope>
    <source>
        <strain evidence="9">Nanhai2018</strain>
        <tissue evidence="9">Muscle</tissue>
    </source>
</reference>
<dbReference type="SUPFAM" id="SSF46458">
    <property type="entry name" value="Globin-like"/>
    <property type="match status" value="1"/>
</dbReference>
<keyword evidence="1 6" id="KW-0813">Transport</keyword>
<sequence>MGAAETKTHKSPTEVCKVTGLSNHEKDLIRKSWASFMKNKNENATLLIINLFKMSEGAQDLFSKFKGTNPDELKGSIRVRSHGLRVVAALNSVVENLDDIECLLDMLQHIAHSHHPRGPTKKHFQDLGGVVIATFEQSLGKKLTEDVKNAWVKAYGVILSVIEKEYDVIEGNANEPTVEDAEVAKSKEENKENGEVTKEEGEGKTGKVEE</sequence>